<accession>A0A1I2WE47</accession>
<feature type="compositionally biased region" description="Polar residues" evidence="1">
    <location>
        <begin position="194"/>
        <end position="208"/>
    </location>
</feature>
<dbReference type="Gene3D" id="2.30.30.240">
    <property type="entry name" value="PRC-barrel domain"/>
    <property type="match status" value="2"/>
</dbReference>
<dbReference type="PANTHER" id="PTHR36740">
    <property type="entry name" value="PRC DOMAIN-CONTAINING PROTEIN"/>
    <property type="match status" value="1"/>
</dbReference>
<protein>
    <submittedName>
        <fullName evidence="3">Uncharacterized protein YrrD, contains PRC-barrel domain</fullName>
    </submittedName>
</protein>
<reference evidence="4" key="1">
    <citation type="submission" date="2016-10" db="EMBL/GenBank/DDBJ databases">
        <authorList>
            <person name="Varghese N."/>
            <person name="Submissions S."/>
        </authorList>
    </citation>
    <scope>NUCLEOTIDE SEQUENCE [LARGE SCALE GENOMIC DNA]</scope>
    <source>
        <strain evidence="4">DSM 17038</strain>
    </source>
</reference>
<dbReference type="InterPro" id="IPR027275">
    <property type="entry name" value="PRC-brl_dom"/>
</dbReference>
<feature type="domain" description="PRC-barrel" evidence="2">
    <location>
        <begin position="91"/>
        <end position="156"/>
    </location>
</feature>
<evidence type="ECO:0000256" key="1">
    <source>
        <dbReference type="SAM" id="MobiDB-lite"/>
    </source>
</evidence>
<dbReference type="SUPFAM" id="SSF50346">
    <property type="entry name" value="PRC-barrel domain"/>
    <property type="match status" value="2"/>
</dbReference>
<evidence type="ECO:0000259" key="2">
    <source>
        <dbReference type="Pfam" id="PF05239"/>
    </source>
</evidence>
<evidence type="ECO:0000313" key="4">
    <source>
        <dbReference type="Proteomes" id="UP000199337"/>
    </source>
</evidence>
<dbReference type="RefSeq" id="WP_092472598.1">
    <property type="nucleotide sequence ID" value="NZ_FOOX01000013.1"/>
</dbReference>
<dbReference type="OrthoDB" id="53812at2"/>
<dbReference type="InterPro" id="IPR011033">
    <property type="entry name" value="PRC_barrel-like_sf"/>
</dbReference>
<feature type="compositionally biased region" description="Basic and acidic residues" evidence="1">
    <location>
        <begin position="214"/>
        <end position="232"/>
    </location>
</feature>
<gene>
    <name evidence="3" type="ORF">SAMN05660649_03452</name>
</gene>
<dbReference type="PANTHER" id="PTHR36740:SF1">
    <property type="entry name" value="PRC-BARREL DOMAIN-CONTAINING PROTEIN"/>
    <property type="match status" value="1"/>
</dbReference>
<feature type="region of interest" description="Disordered" evidence="1">
    <location>
        <begin position="194"/>
        <end position="232"/>
    </location>
</feature>
<dbReference type="EMBL" id="FOOX01000013">
    <property type="protein sequence ID" value="SFG99575.1"/>
    <property type="molecule type" value="Genomic_DNA"/>
</dbReference>
<sequence>MRKSKQFLNLPVISLEEGTQIGLIKGLIVNPASKKVIALAVDQKGWFNDQKFIPYGKIHSVGDDAVTVNHSAIVQKGNSLSEIIGLVKEKNNINGVRIITENGTMLGQVDDYYVNLASGDIVGMEFGGGYLSGVYSGSAFLDIDHVLTIGKEMIVCTDEAMEKAVKLDGGLHDRLQDVKESTGKLLEATVQKSKSIGSNLGSNVTRSISRLKRNKDDHAPQDDANKEEPPKE</sequence>
<organism evidence="3 4">
    <name type="scientific">Desulfotruncus arcticus DSM 17038</name>
    <dbReference type="NCBI Taxonomy" id="1121424"/>
    <lineage>
        <taxon>Bacteria</taxon>
        <taxon>Bacillati</taxon>
        <taxon>Bacillota</taxon>
        <taxon>Clostridia</taxon>
        <taxon>Eubacteriales</taxon>
        <taxon>Desulfallaceae</taxon>
        <taxon>Desulfotruncus</taxon>
    </lineage>
</organism>
<dbReference type="AlphaFoldDB" id="A0A1I2WE47"/>
<evidence type="ECO:0000313" key="3">
    <source>
        <dbReference type="EMBL" id="SFG99575.1"/>
    </source>
</evidence>
<dbReference type="STRING" id="341036.SAMN05660649_03452"/>
<proteinExistence type="predicted"/>
<name>A0A1I2WE47_9FIRM</name>
<dbReference type="Proteomes" id="UP000199337">
    <property type="component" value="Unassembled WGS sequence"/>
</dbReference>
<dbReference type="Pfam" id="PF05239">
    <property type="entry name" value="PRC"/>
    <property type="match status" value="2"/>
</dbReference>
<feature type="domain" description="PRC-barrel" evidence="2">
    <location>
        <begin position="5"/>
        <end position="69"/>
    </location>
</feature>
<keyword evidence="4" id="KW-1185">Reference proteome</keyword>